<dbReference type="PANTHER" id="PTHR30193:SF37">
    <property type="entry name" value="INNER MEMBRANE ABC TRANSPORTER PERMEASE PROTEIN YCJO"/>
    <property type="match status" value="1"/>
</dbReference>
<evidence type="ECO:0000256" key="5">
    <source>
        <dbReference type="ARBA" id="ARBA00022989"/>
    </source>
</evidence>
<evidence type="ECO:0000256" key="7">
    <source>
        <dbReference type="RuleBase" id="RU363032"/>
    </source>
</evidence>
<evidence type="ECO:0000256" key="2">
    <source>
        <dbReference type="ARBA" id="ARBA00022448"/>
    </source>
</evidence>
<reference evidence="9 10" key="1">
    <citation type="submission" date="2017-11" db="EMBL/GenBank/DDBJ databases">
        <title>Evolution of Phototrophy in the Chloroflexi Phylum Driven by Horizontal Gene Transfer.</title>
        <authorList>
            <person name="Ward L.M."/>
            <person name="Hemp J."/>
            <person name="Shih P.M."/>
            <person name="Mcglynn S.E."/>
            <person name="Fischer W."/>
        </authorList>
    </citation>
    <scope>NUCLEOTIDE SEQUENCE [LARGE SCALE GENOMIC DNA]</scope>
    <source>
        <strain evidence="9">JP3_7</strain>
    </source>
</reference>
<feature type="transmembrane region" description="Helical" evidence="7">
    <location>
        <begin position="113"/>
        <end position="133"/>
    </location>
</feature>
<feature type="transmembrane region" description="Helical" evidence="7">
    <location>
        <begin position="161"/>
        <end position="187"/>
    </location>
</feature>
<dbReference type="GO" id="GO:0055085">
    <property type="term" value="P:transmembrane transport"/>
    <property type="evidence" value="ECO:0007669"/>
    <property type="project" value="InterPro"/>
</dbReference>
<sequence length="298" mass="33406">MTGLRRFIRRHGWSYAFILPSLLTFTVFVLAPVVWALVISFQEYSLVRGGRWMTPFYKNYLTAFTQFGGVFVSAIRNTLIYTVFTVTSNILVGLVLASLIQPLSHRLRTFFRAAYYLPAVTSALIIGLTWAYIFNAQWGFANYVLRWVGLPPVRWLSDPDIALGSVTLSAVLTVPATAVVLFSAAMGSIPREYYEAAELDGAGPIQRWWHITVPLIKSTTLYLVVIYTIASFEVFERIYVMVPSGVGNSTQTIVTQIYNNGFKDLNFGVASAQAFVLFVMIAAVAVVQFRLLRSDVEY</sequence>
<evidence type="ECO:0000256" key="3">
    <source>
        <dbReference type="ARBA" id="ARBA00022475"/>
    </source>
</evidence>
<evidence type="ECO:0000256" key="1">
    <source>
        <dbReference type="ARBA" id="ARBA00004651"/>
    </source>
</evidence>
<accession>A0A2M8QF78</accession>
<dbReference type="Proteomes" id="UP000230790">
    <property type="component" value="Unassembled WGS sequence"/>
</dbReference>
<evidence type="ECO:0000256" key="6">
    <source>
        <dbReference type="ARBA" id="ARBA00023136"/>
    </source>
</evidence>
<keyword evidence="4 7" id="KW-0812">Transmembrane</keyword>
<dbReference type="CDD" id="cd06261">
    <property type="entry name" value="TM_PBP2"/>
    <property type="match status" value="1"/>
</dbReference>
<dbReference type="GO" id="GO:0005886">
    <property type="term" value="C:plasma membrane"/>
    <property type="evidence" value="ECO:0007669"/>
    <property type="project" value="UniProtKB-SubCell"/>
</dbReference>
<comment type="subcellular location">
    <subcellularLocation>
        <location evidence="1 7">Cell membrane</location>
        <topology evidence="1 7">Multi-pass membrane protein</topology>
    </subcellularLocation>
</comment>
<gene>
    <name evidence="9" type="ORF">CUN48_03495</name>
</gene>
<evidence type="ECO:0000259" key="8">
    <source>
        <dbReference type="PROSITE" id="PS50928"/>
    </source>
</evidence>
<name>A0A2M8QF78_9CHLR</name>
<evidence type="ECO:0000313" key="10">
    <source>
        <dbReference type="Proteomes" id="UP000230790"/>
    </source>
</evidence>
<feature type="domain" description="ABC transmembrane type-1" evidence="8">
    <location>
        <begin position="75"/>
        <end position="288"/>
    </location>
</feature>
<protein>
    <submittedName>
        <fullName evidence="9">Sugar ABC transporter permease</fullName>
    </submittedName>
</protein>
<comment type="similarity">
    <text evidence="7">Belongs to the binding-protein-dependent transport system permease family.</text>
</comment>
<dbReference type="InterPro" id="IPR035906">
    <property type="entry name" value="MetI-like_sf"/>
</dbReference>
<comment type="caution">
    <text evidence="9">The sequence shown here is derived from an EMBL/GenBank/DDBJ whole genome shotgun (WGS) entry which is preliminary data.</text>
</comment>
<evidence type="ECO:0000256" key="4">
    <source>
        <dbReference type="ARBA" id="ARBA00022692"/>
    </source>
</evidence>
<dbReference type="PROSITE" id="PS50928">
    <property type="entry name" value="ABC_TM1"/>
    <property type="match status" value="1"/>
</dbReference>
<dbReference type="InterPro" id="IPR051393">
    <property type="entry name" value="ABC_transporter_permease"/>
</dbReference>
<dbReference type="EMBL" id="PGTN01000014">
    <property type="protein sequence ID" value="PJF48466.1"/>
    <property type="molecule type" value="Genomic_DNA"/>
</dbReference>
<evidence type="ECO:0000313" key="9">
    <source>
        <dbReference type="EMBL" id="PJF48466.1"/>
    </source>
</evidence>
<feature type="transmembrane region" description="Helical" evidence="7">
    <location>
        <begin position="79"/>
        <end position="101"/>
    </location>
</feature>
<dbReference type="Pfam" id="PF00528">
    <property type="entry name" value="BPD_transp_1"/>
    <property type="match status" value="1"/>
</dbReference>
<proteinExistence type="inferred from homology"/>
<dbReference type="PANTHER" id="PTHR30193">
    <property type="entry name" value="ABC TRANSPORTER PERMEASE PROTEIN"/>
    <property type="match status" value="1"/>
</dbReference>
<organism evidence="9 10">
    <name type="scientific">Candidatus Thermofonsia Clade 3 bacterium</name>
    <dbReference type="NCBI Taxonomy" id="2364212"/>
    <lineage>
        <taxon>Bacteria</taxon>
        <taxon>Bacillati</taxon>
        <taxon>Chloroflexota</taxon>
        <taxon>Candidatus Thermofontia</taxon>
        <taxon>Candidatus Thermofonsia Clade 3</taxon>
    </lineage>
</organism>
<keyword evidence="2 7" id="KW-0813">Transport</keyword>
<keyword evidence="5 7" id="KW-1133">Transmembrane helix</keyword>
<dbReference type="Gene3D" id="1.10.3720.10">
    <property type="entry name" value="MetI-like"/>
    <property type="match status" value="1"/>
</dbReference>
<keyword evidence="6 7" id="KW-0472">Membrane</keyword>
<dbReference type="AlphaFoldDB" id="A0A2M8QF78"/>
<dbReference type="InterPro" id="IPR000515">
    <property type="entry name" value="MetI-like"/>
</dbReference>
<keyword evidence="3" id="KW-1003">Cell membrane</keyword>
<feature type="transmembrane region" description="Helical" evidence="7">
    <location>
        <begin position="272"/>
        <end position="292"/>
    </location>
</feature>
<dbReference type="SUPFAM" id="SSF161098">
    <property type="entry name" value="MetI-like"/>
    <property type="match status" value="1"/>
</dbReference>
<feature type="transmembrane region" description="Helical" evidence="7">
    <location>
        <begin position="12"/>
        <end position="38"/>
    </location>
</feature>